<protein>
    <submittedName>
        <fullName evidence="1">Uncharacterized protein</fullName>
    </submittedName>
</protein>
<proteinExistence type="predicted"/>
<gene>
    <name evidence="1" type="ORF">JOC58_004266</name>
</gene>
<organism evidence="1 2">
    <name type="scientific">Paenibacillus hunanensis</name>
    <dbReference type="NCBI Taxonomy" id="539262"/>
    <lineage>
        <taxon>Bacteria</taxon>
        <taxon>Bacillati</taxon>
        <taxon>Bacillota</taxon>
        <taxon>Bacilli</taxon>
        <taxon>Bacillales</taxon>
        <taxon>Paenibacillaceae</taxon>
        <taxon>Paenibacillus</taxon>
    </lineage>
</organism>
<dbReference type="EMBL" id="JAVDQH010000026">
    <property type="protein sequence ID" value="MDR6246335.1"/>
    <property type="molecule type" value="Genomic_DNA"/>
</dbReference>
<sequence>MNKTDNQHFSFEAICNIAERATRRNLKDYGADCEVRLFRDRRF</sequence>
<accession>A0ABU1J510</accession>
<evidence type="ECO:0000313" key="2">
    <source>
        <dbReference type="Proteomes" id="UP001185028"/>
    </source>
</evidence>
<evidence type="ECO:0000313" key="1">
    <source>
        <dbReference type="EMBL" id="MDR6246335.1"/>
    </source>
</evidence>
<name>A0ABU1J510_9BACL</name>
<comment type="caution">
    <text evidence="1">The sequence shown here is derived from an EMBL/GenBank/DDBJ whole genome shotgun (WGS) entry which is preliminary data.</text>
</comment>
<dbReference type="Proteomes" id="UP001185028">
    <property type="component" value="Unassembled WGS sequence"/>
</dbReference>
<reference evidence="1 2" key="1">
    <citation type="submission" date="2023-07" db="EMBL/GenBank/DDBJ databases">
        <title>Genomic Encyclopedia of Type Strains, Phase IV (KMG-IV): sequencing the most valuable type-strain genomes for metagenomic binning, comparative biology and taxonomic classification.</title>
        <authorList>
            <person name="Goeker M."/>
        </authorList>
    </citation>
    <scope>NUCLEOTIDE SEQUENCE [LARGE SCALE GENOMIC DNA]</scope>
    <source>
        <strain evidence="1 2">DSM 22170</strain>
    </source>
</reference>
<keyword evidence="2" id="KW-1185">Reference proteome</keyword>
<dbReference type="RefSeq" id="WP_268239825.1">
    <property type="nucleotide sequence ID" value="NZ_BMMB01000015.1"/>
</dbReference>